<dbReference type="EMBL" id="KN840745">
    <property type="protein sequence ID" value="KIP01695.1"/>
    <property type="molecule type" value="Genomic_DNA"/>
</dbReference>
<protein>
    <submittedName>
        <fullName evidence="2">Uncharacterized protein</fullName>
    </submittedName>
</protein>
<dbReference type="Proteomes" id="UP000053257">
    <property type="component" value="Unassembled WGS sequence"/>
</dbReference>
<evidence type="ECO:0000313" key="3">
    <source>
        <dbReference type="Proteomes" id="UP000053257"/>
    </source>
</evidence>
<feature type="region of interest" description="Disordered" evidence="1">
    <location>
        <begin position="322"/>
        <end position="343"/>
    </location>
</feature>
<organism evidence="2 3">
    <name type="scientific">Phlebiopsis gigantea (strain 11061_1 CR5-6)</name>
    <name type="common">White-rot fungus</name>
    <name type="synonym">Peniophora gigantea</name>
    <dbReference type="NCBI Taxonomy" id="745531"/>
    <lineage>
        <taxon>Eukaryota</taxon>
        <taxon>Fungi</taxon>
        <taxon>Dikarya</taxon>
        <taxon>Basidiomycota</taxon>
        <taxon>Agaricomycotina</taxon>
        <taxon>Agaricomycetes</taxon>
        <taxon>Polyporales</taxon>
        <taxon>Phanerochaetaceae</taxon>
        <taxon>Phlebiopsis</taxon>
    </lineage>
</organism>
<evidence type="ECO:0000313" key="2">
    <source>
        <dbReference type="EMBL" id="KIP01695.1"/>
    </source>
</evidence>
<sequence>MTMGSIRRISTSTAASQLEDRIRVLSRLLDHHALTIPISNIDPSNLEVNEELRFFYYLATLLTTGTYEQNCAVTAIVLPGVVKCVIAHTGERRNGPGEAAQMKVHRVQERRIDIETLGSAPSKSDSVDFETHAADLLHALNTFHSALRDCTATTSAYWHFLRFIVRRCHTKIAERMHNGERIWKRHPIALLEGWEPPHRTLFATQEFAFHHQVLESTLSVYGITKTRDEGDRQIYTFEKHNARGWAKTACAVYGVLHKRLFTPSLEGNKLIEMPRASMDLESVEVVADYLDALAVLLDLPPMKAILFHPSFTSLLEPIEREAPRPHPALQRRKTVSSTTTDDADVDEAIRQEEESEGEHVFRYLRAVVSWVAATLTVAQHEVFRAGIPLEVFHIHLPKETRHDIPLFHALRDEVLGELVAHSDEHKRARTYFASQENALRLDAAHSVHAEAALLHLLTDDAAQHSSPELRALFSYRGAPLAGGPGALFA</sequence>
<dbReference type="AlphaFoldDB" id="A0A0C3S281"/>
<dbReference type="STRING" id="745531.A0A0C3S281"/>
<reference evidence="2 3" key="1">
    <citation type="journal article" date="2014" name="PLoS Genet.">
        <title>Analysis of the Phlebiopsis gigantea genome, transcriptome and secretome provides insight into its pioneer colonization strategies of wood.</title>
        <authorList>
            <person name="Hori C."/>
            <person name="Ishida T."/>
            <person name="Igarashi K."/>
            <person name="Samejima M."/>
            <person name="Suzuki H."/>
            <person name="Master E."/>
            <person name="Ferreira P."/>
            <person name="Ruiz-Duenas F.J."/>
            <person name="Held B."/>
            <person name="Canessa P."/>
            <person name="Larrondo L.F."/>
            <person name="Schmoll M."/>
            <person name="Druzhinina I.S."/>
            <person name="Kubicek C.P."/>
            <person name="Gaskell J.A."/>
            <person name="Kersten P."/>
            <person name="St John F."/>
            <person name="Glasner J."/>
            <person name="Sabat G."/>
            <person name="Splinter BonDurant S."/>
            <person name="Syed K."/>
            <person name="Yadav J."/>
            <person name="Mgbeahuruike A.C."/>
            <person name="Kovalchuk A."/>
            <person name="Asiegbu F.O."/>
            <person name="Lackner G."/>
            <person name="Hoffmeister D."/>
            <person name="Rencoret J."/>
            <person name="Gutierrez A."/>
            <person name="Sun H."/>
            <person name="Lindquist E."/>
            <person name="Barry K."/>
            <person name="Riley R."/>
            <person name="Grigoriev I.V."/>
            <person name="Henrissat B."/>
            <person name="Kues U."/>
            <person name="Berka R.M."/>
            <person name="Martinez A.T."/>
            <person name="Covert S.F."/>
            <person name="Blanchette R.A."/>
            <person name="Cullen D."/>
        </authorList>
    </citation>
    <scope>NUCLEOTIDE SEQUENCE [LARGE SCALE GENOMIC DNA]</scope>
    <source>
        <strain evidence="2 3">11061_1 CR5-6</strain>
    </source>
</reference>
<gene>
    <name evidence="2" type="ORF">PHLGIDRAFT_131155</name>
</gene>
<name>A0A0C3S281_PHLG1</name>
<evidence type="ECO:0000256" key="1">
    <source>
        <dbReference type="SAM" id="MobiDB-lite"/>
    </source>
</evidence>
<feature type="non-terminal residue" evidence="2">
    <location>
        <position position="489"/>
    </location>
</feature>
<proteinExistence type="predicted"/>
<dbReference type="HOGENOM" id="CLU_558491_0_0_1"/>
<accession>A0A0C3S281</accession>
<dbReference type="OrthoDB" id="2758159at2759"/>
<keyword evidence="3" id="KW-1185">Reference proteome</keyword>